<accession>A0A8X6UAZ7</accession>
<reference evidence="1" key="1">
    <citation type="submission" date="2020-08" db="EMBL/GenBank/DDBJ databases">
        <title>Multicomponent nature underlies the extraordinary mechanical properties of spider dragline silk.</title>
        <authorList>
            <person name="Kono N."/>
            <person name="Nakamura H."/>
            <person name="Mori M."/>
            <person name="Yoshida Y."/>
            <person name="Ohtoshi R."/>
            <person name="Malay A.D."/>
            <person name="Moran D.A.P."/>
            <person name="Tomita M."/>
            <person name="Numata K."/>
            <person name="Arakawa K."/>
        </authorList>
    </citation>
    <scope>NUCLEOTIDE SEQUENCE</scope>
</reference>
<sequence>MKVLVPDLILQWHSSGTSREVLSKCRPLTESFLACFYPSYRVREMGAVERTSCLVLTDSCRIHGRAMPSPSSDIIILGGGIPLGNPSRITIPEAHMSLLRLQEEALLEMKK</sequence>
<gene>
    <name evidence="1" type="ORF">NPIL_525951</name>
</gene>
<organism evidence="1 2">
    <name type="scientific">Nephila pilipes</name>
    <name type="common">Giant wood spider</name>
    <name type="synonym">Nephila maculata</name>
    <dbReference type="NCBI Taxonomy" id="299642"/>
    <lineage>
        <taxon>Eukaryota</taxon>
        <taxon>Metazoa</taxon>
        <taxon>Ecdysozoa</taxon>
        <taxon>Arthropoda</taxon>
        <taxon>Chelicerata</taxon>
        <taxon>Arachnida</taxon>
        <taxon>Araneae</taxon>
        <taxon>Araneomorphae</taxon>
        <taxon>Entelegynae</taxon>
        <taxon>Araneoidea</taxon>
        <taxon>Nephilidae</taxon>
        <taxon>Nephila</taxon>
    </lineage>
</organism>
<dbReference type="EMBL" id="BMAW01121092">
    <property type="protein sequence ID" value="GFT92466.1"/>
    <property type="molecule type" value="Genomic_DNA"/>
</dbReference>
<protein>
    <submittedName>
        <fullName evidence="1">Uncharacterized protein</fullName>
    </submittedName>
</protein>
<evidence type="ECO:0000313" key="2">
    <source>
        <dbReference type="Proteomes" id="UP000887013"/>
    </source>
</evidence>
<comment type="caution">
    <text evidence="1">The sequence shown here is derived from an EMBL/GenBank/DDBJ whole genome shotgun (WGS) entry which is preliminary data.</text>
</comment>
<proteinExistence type="predicted"/>
<name>A0A8X6UAZ7_NEPPI</name>
<dbReference type="AlphaFoldDB" id="A0A8X6UAZ7"/>
<keyword evidence="2" id="KW-1185">Reference proteome</keyword>
<evidence type="ECO:0000313" key="1">
    <source>
        <dbReference type="EMBL" id="GFT92466.1"/>
    </source>
</evidence>
<dbReference type="Proteomes" id="UP000887013">
    <property type="component" value="Unassembled WGS sequence"/>
</dbReference>